<dbReference type="InterPro" id="IPR041698">
    <property type="entry name" value="Methyltransf_25"/>
</dbReference>
<protein>
    <submittedName>
        <fullName evidence="2">Methyltransferase domain-containing protein</fullName>
    </submittedName>
</protein>
<accession>A0A7K2IS72</accession>
<comment type="caution">
    <text evidence="2">The sequence shown here is derived from an EMBL/GenBank/DDBJ whole genome shotgun (WGS) entry which is preliminary data.</text>
</comment>
<dbReference type="Pfam" id="PF13649">
    <property type="entry name" value="Methyltransf_25"/>
    <property type="match status" value="1"/>
</dbReference>
<dbReference type="CDD" id="cd02440">
    <property type="entry name" value="AdoMet_MTases"/>
    <property type="match status" value="1"/>
</dbReference>
<dbReference type="GO" id="GO:0008168">
    <property type="term" value="F:methyltransferase activity"/>
    <property type="evidence" value="ECO:0007669"/>
    <property type="project" value="UniProtKB-KW"/>
</dbReference>
<evidence type="ECO:0000259" key="1">
    <source>
        <dbReference type="Pfam" id="PF13649"/>
    </source>
</evidence>
<evidence type="ECO:0000313" key="3">
    <source>
        <dbReference type="Proteomes" id="UP000467124"/>
    </source>
</evidence>
<organism evidence="2 3">
    <name type="scientific">Nocardiopsis alba</name>
    <dbReference type="NCBI Taxonomy" id="53437"/>
    <lineage>
        <taxon>Bacteria</taxon>
        <taxon>Bacillati</taxon>
        <taxon>Actinomycetota</taxon>
        <taxon>Actinomycetes</taxon>
        <taxon>Streptosporangiales</taxon>
        <taxon>Nocardiopsidaceae</taxon>
        <taxon>Nocardiopsis</taxon>
    </lineage>
</organism>
<keyword evidence="2" id="KW-0489">Methyltransferase</keyword>
<dbReference type="InterPro" id="IPR029063">
    <property type="entry name" value="SAM-dependent_MTases_sf"/>
</dbReference>
<keyword evidence="2" id="KW-0808">Transferase</keyword>
<feature type="domain" description="Methyltransferase" evidence="1">
    <location>
        <begin position="67"/>
        <end position="169"/>
    </location>
</feature>
<name>A0A7K2IS72_9ACTN</name>
<dbReference type="SUPFAM" id="SSF53335">
    <property type="entry name" value="S-adenosyl-L-methionine-dependent methyltransferases"/>
    <property type="match status" value="1"/>
</dbReference>
<proteinExistence type="predicted"/>
<evidence type="ECO:0000313" key="2">
    <source>
        <dbReference type="EMBL" id="MYR32726.1"/>
    </source>
</evidence>
<gene>
    <name evidence="2" type="ORF">GTW20_10670</name>
</gene>
<reference evidence="2 3" key="1">
    <citation type="journal article" date="2019" name="Nat. Commun.">
        <title>The antimicrobial potential of Streptomyces from insect microbiomes.</title>
        <authorList>
            <person name="Chevrette M.G."/>
            <person name="Carlson C.M."/>
            <person name="Ortega H.E."/>
            <person name="Thomas C."/>
            <person name="Ananiev G.E."/>
            <person name="Barns K.J."/>
            <person name="Book A.J."/>
            <person name="Cagnazzo J."/>
            <person name="Carlos C."/>
            <person name="Flanigan W."/>
            <person name="Grubbs K.J."/>
            <person name="Horn H.A."/>
            <person name="Hoffmann F.M."/>
            <person name="Klassen J.L."/>
            <person name="Knack J.J."/>
            <person name="Lewin G.R."/>
            <person name="McDonald B.R."/>
            <person name="Muller L."/>
            <person name="Melo W.G.P."/>
            <person name="Pinto-Tomas A.A."/>
            <person name="Schmitz A."/>
            <person name="Wendt-Pienkowski E."/>
            <person name="Wildman S."/>
            <person name="Zhao M."/>
            <person name="Zhang F."/>
            <person name="Bugni T.S."/>
            <person name="Andes D.R."/>
            <person name="Pupo M.T."/>
            <person name="Currie C.R."/>
        </authorList>
    </citation>
    <scope>NUCLEOTIDE SEQUENCE [LARGE SCALE GENOMIC DNA]</scope>
    <source>
        <strain evidence="2 3">SID5840</strain>
    </source>
</reference>
<dbReference type="Proteomes" id="UP000467124">
    <property type="component" value="Unassembled WGS sequence"/>
</dbReference>
<dbReference type="RefSeq" id="WP_014911906.1">
    <property type="nucleotide sequence ID" value="NZ_JBEYGQ010000005.1"/>
</dbReference>
<dbReference type="OMA" id="RIWMNLP"/>
<dbReference type="EMBL" id="WWHY01000001">
    <property type="protein sequence ID" value="MYR32726.1"/>
    <property type="molecule type" value="Genomic_DNA"/>
</dbReference>
<sequence length="243" mass="27042">MSETQSPAGPLSALRLEERLRDTRLFFGQALRTFHATGSIVPSSGALAYEMAEYVRRRPDPEQSLSILEAGAGTGAISRGIAAAMRPGDTIDLVEANPEFAAHVEELLKTDPEMSRVADSAAVHACLVNDMGTDRTYDVIVSGLPFANFTAEQVESILDHYFTVLRPGGTLSFYGYLYTKQVKAVIAKREDYLRQARSGWVVQDWIDRYRIDSARVYANIPPAWVHHLRKPEWESSGERPRAL</sequence>
<dbReference type="GO" id="GO:0032259">
    <property type="term" value="P:methylation"/>
    <property type="evidence" value="ECO:0007669"/>
    <property type="project" value="UniProtKB-KW"/>
</dbReference>
<dbReference type="AlphaFoldDB" id="A0A7K2IS72"/>
<dbReference type="Gene3D" id="3.40.50.150">
    <property type="entry name" value="Vaccinia Virus protein VP39"/>
    <property type="match status" value="1"/>
</dbReference>